<keyword evidence="8 10" id="KW-0961">Cell wall biogenesis/degradation</keyword>
<proteinExistence type="inferred from homology"/>
<protein>
    <recommendedName>
        <fullName evidence="9 10">D-alanyl-D-alanine dipeptidase</fullName>
        <shortName evidence="9 10">D-Ala-D-Ala dipeptidase</shortName>
        <ecNumber evidence="9 10">3.4.13.22</ecNumber>
    </recommendedName>
</protein>
<dbReference type="PANTHER" id="PTHR43126:SF1">
    <property type="entry name" value="D-ALANYL-D-ALANINE DIPEPTIDASE"/>
    <property type="match status" value="1"/>
</dbReference>
<dbReference type="SUPFAM" id="SSF55166">
    <property type="entry name" value="Hedgehog/DD-peptidase"/>
    <property type="match status" value="1"/>
</dbReference>
<gene>
    <name evidence="13" type="primary">vanA</name>
    <name evidence="13" type="ORF">PRRU23_21290</name>
</gene>
<evidence type="ECO:0000256" key="10">
    <source>
        <dbReference type="PIRNR" id="PIRNR026671"/>
    </source>
</evidence>
<evidence type="ECO:0000256" key="4">
    <source>
        <dbReference type="ARBA" id="ARBA00022801"/>
    </source>
</evidence>
<evidence type="ECO:0000256" key="8">
    <source>
        <dbReference type="ARBA" id="ARBA00023316"/>
    </source>
</evidence>
<feature type="binding site" evidence="9">
    <location>
        <position position="156"/>
    </location>
    <ligand>
        <name>Zn(2+)</name>
        <dbReference type="ChEBI" id="CHEBI:29105"/>
        <note>catalytic</note>
    </ligand>
</feature>
<comment type="cofactor">
    <cofactor evidence="9">
        <name>Zn(2+)</name>
        <dbReference type="ChEBI" id="CHEBI:29105"/>
    </cofactor>
    <text evidence="9">Binds 1 zinc ion per subunit.</text>
</comment>
<comment type="function">
    <text evidence="9 10">Catalyzes hydrolysis of the D-alanyl-D-alanine dipeptide.</text>
</comment>
<feature type="signal peptide" evidence="12">
    <location>
        <begin position="1"/>
        <end position="25"/>
    </location>
</feature>
<dbReference type="GO" id="GO:0160237">
    <property type="term" value="F:D-Ala-D-Ala dipeptidase activity"/>
    <property type="evidence" value="ECO:0007669"/>
    <property type="project" value="UniProtKB-EC"/>
</dbReference>
<dbReference type="EMBL" id="BPTR01000001">
    <property type="protein sequence ID" value="GJG28429.1"/>
    <property type="molecule type" value="Genomic_DNA"/>
</dbReference>
<evidence type="ECO:0000256" key="12">
    <source>
        <dbReference type="SAM" id="SignalP"/>
    </source>
</evidence>
<keyword evidence="3 9" id="KW-0479">Metal-binding</keyword>
<evidence type="ECO:0000313" key="14">
    <source>
        <dbReference type="Proteomes" id="UP000887043"/>
    </source>
</evidence>
<dbReference type="InterPro" id="IPR000755">
    <property type="entry name" value="A_A_dipeptidase"/>
</dbReference>
<feature type="region of interest" description="Disordered" evidence="11">
    <location>
        <begin position="194"/>
        <end position="218"/>
    </location>
</feature>
<organism evidence="13 14">
    <name type="scientific">Segatella bryantii</name>
    <name type="common">Prevotella bryantii</name>
    <dbReference type="NCBI Taxonomy" id="77095"/>
    <lineage>
        <taxon>Bacteria</taxon>
        <taxon>Pseudomonadati</taxon>
        <taxon>Bacteroidota</taxon>
        <taxon>Bacteroidia</taxon>
        <taxon>Bacteroidales</taxon>
        <taxon>Prevotellaceae</taxon>
        <taxon>Segatella</taxon>
    </lineage>
</organism>
<dbReference type="Pfam" id="PF01427">
    <property type="entry name" value="Peptidase_M15"/>
    <property type="match status" value="1"/>
</dbReference>
<feature type="chain" id="PRO_5041327853" description="D-alanyl-D-alanine dipeptidase" evidence="12">
    <location>
        <begin position="26"/>
        <end position="267"/>
    </location>
</feature>
<dbReference type="GO" id="GO:0071555">
    <property type="term" value="P:cell wall organization"/>
    <property type="evidence" value="ECO:0007669"/>
    <property type="project" value="UniProtKB-KW"/>
</dbReference>
<evidence type="ECO:0000313" key="13">
    <source>
        <dbReference type="EMBL" id="GJG28429.1"/>
    </source>
</evidence>
<accession>A0AA37HYV0</accession>
<evidence type="ECO:0000256" key="6">
    <source>
        <dbReference type="ARBA" id="ARBA00022997"/>
    </source>
</evidence>
<dbReference type="PANTHER" id="PTHR43126">
    <property type="entry name" value="D-ALANYL-D-ALANINE DIPEPTIDASE"/>
    <property type="match status" value="1"/>
</dbReference>
<keyword evidence="2 9" id="KW-0645">Protease</keyword>
<dbReference type="PIRSF" id="PIRSF026671">
    <property type="entry name" value="AA_dipeptidase"/>
    <property type="match status" value="1"/>
</dbReference>
<sequence>MMTKKTLWMPAVILLLYGACMLAICQSCKDKAQVKVASTEDNSQFVTLTDVVPDAILEIRYFGTYNFVGSRIDGYEEPTALLTRQAADSLKAVSDDLIKQGYRLKIFDAYRPQKGVDHFVRWAENVNDTLMKSYFYPDLDKSVLFPREYICLKSGHTRGSTLDLTLFDMKTEKEVDMGGTFDWFGPESHPDFCGNPETGQYTGNNSKSPAQPKRSITPEQFQHRMILRRAMMRHGFKPFDTEWWHFTLKNEPFPDTYFTFPVKQIKK</sequence>
<feature type="site" description="Transition state stabilizer" evidence="9">
    <location>
        <position position="111"/>
    </location>
</feature>
<reference evidence="13" key="1">
    <citation type="submission" date="2021-08" db="EMBL/GenBank/DDBJ databases">
        <title>Prevotella lacticifex sp. nov., isolated from rumen of cow.</title>
        <authorList>
            <person name="Shinkai T."/>
            <person name="Ikeyama N."/>
            <person name="Kumagai M."/>
            <person name="Ohmori H."/>
            <person name="Sakamoto M."/>
            <person name="Ohkuma M."/>
            <person name="Mitsumori M."/>
        </authorList>
    </citation>
    <scope>NUCLEOTIDE SEQUENCE</scope>
    <source>
        <strain evidence="13">DSM 11371</strain>
    </source>
</reference>
<feature type="binding site" evidence="9">
    <location>
        <position position="163"/>
    </location>
    <ligand>
        <name>Zn(2+)</name>
        <dbReference type="ChEBI" id="CHEBI:29105"/>
        <note>catalytic</note>
    </ligand>
</feature>
<comment type="caution">
    <text evidence="13">The sequence shown here is derived from an EMBL/GenBank/DDBJ whole genome shotgun (WGS) entry which is preliminary data.</text>
</comment>
<evidence type="ECO:0000256" key="5">
    <source>
        <dbReference type="ARBA" id="ARBA00022833"/>
    </source>
</evidence>
<dbReference type="CDD" id="cd14817">
    <property type="entry name" value="D-Ala-D-Ala_dipeptidase_VanX"/>
    <property type="match status" value="1"/>
</dbReference>
<dbReference type="RefSeq" id="WP_006283294.1">
    <property type="nucleotide sequence ID" value="NZ_FNHC01000010.1"/>
</dbReference>
<evidence type="ECO:0000256" key="2">
    <source>
        <dbReference type="ARBA" id="ARBA00022670"/>
    </source>
</evidence>
<keyword evidence="5 9" id="KW-0862">Zinc</keyword>
<dbReference type="GO" id="GO:0008270">
    <property type="term" value="F:zinc ion binding"/>
    <property type="evidence" value="ECO:0007669"/>
    <property type="project" value="UniProtKB-UniRule"/>
</dbReference>
<feature type="active site" description="Proton donor/acceptor" evidence="9">
    <location>
        <position position="242"/>
    </location>
</feature>
<evidence type="ECO:0000256" key="1">
    <source>
        <dbReference type="ARBA" id="ARBA00001362"/>
    </source>
</evidence>
<evidence type="ECO:0000256" key="9">
    <source>
        <dbReference type="HAMAP-Rule" id="MF_01924"/>
    </source>
</evidence>
<evidence type="ECO:0000256" key="7">
    <source>
        <dbReference type="ARBA" id="ARBA00023049"/>
    </source>
</evidence>
<dbReference type="InterPro" id="IPR009045">
    <property type="entry name" value="Zn_M74/Hedgehog-like"/>
</dbReference>
<keyword evidence="6 9" id="KW-0224">Dipeptidase</keyword>
<dbReference type="Gene3D" id="3.30.1380.10">
    <property type="match status" value="1"/>
</dbReference>
<feature type="compositionally biased region" description="Polar residues" evidence="11">
    <location>
        <begin position="197"/>
        <end position="209"/>
    </location>
</feature>
<keyword evidence="7 9" id="KW-0482">Metalloprotease</keyword>
<evidence type="ECO:0000256" key="11">
    <source>
        <dbReference type="SAM" id="MobiDB-lite"/>
    </source>
</evidence>
<comment type="catalytic activity">
    <reaction evidence="1 9 10">
        <text>D-alanyl-D-alanine + H2O = 2 D-alanine</text>
        <dbReference type="Rhea" id="RHEA:20661"/>
        <dbReference type="ChEBI" id="CHEBI:15377"/>
        <dbReference type="ChEBI" id="CHEBI:57416"/>
        <dbReference type="ChEBI" id="CHEBI:57822"/>
        <dbReference type="EC" id="3.4.13.22"/>
    </reaction>
</comment>
<comment type="similarity">
    <text evidence="9 10">Belongs to the peptidase M15D family.</text>
</comment>
<dbReference type="GO" id="GO:0008237">
    <property type="term" value="F:metallopeptidase activity"/>
    <property type="evidence" value="ECO:0007669"/>
    <property type="project" value="UniProtKB-KW"/>
</dbReference>
<dbReference type="HAMAP" id="MF_01924">
    <property type="entry name" value="A_A_dipeptidase"/>
    <property type="match status" value="1"/>
</dbReference>
<name>A0AA37HYV0_SEGBR</name>
<dbReference type="GO" id="GO:0006508">
    <property type="term" value="P:proteolysis"/>
    <property type="evidence" value="ECO:0007669"/>
    <property type="project" value="UniProtKB-KW"/>
</dbReference>
<feature type="binding site" evidence="9">
    <location>
        <position position="245"/>
    </location>
    <ligand>
        <name>Zn(2+)</name>
        <dbReference type="ChEBI" id="CHEBI:29105"/>
        <note>catalytic</note>
    </ligand>
</feature>
<evidence type="ECO:0000256" key="3">
    <source>
        <dbReference type="ARBA" id="ARBA00022723"/>
    </source>
</evidence>
<dbReference type="AlphaFoldDB" id="A0AA37HYV0"/>
<dbReference type="EC" id="3.4.13.22" evidence="9 10"/>
<keyword evidence="12" id="KW-0732">Signal</keyword>
<keyword evidence="4 9" id="KW-0378">Hydrolase</keyword>
<dbReference type="Proteomes" id="UP000887043">
    <property type="component" value="Unassembled WGS sequence"/>
</dbReference>